<dbReference type="OMA" id="IWSAFGQ"/>
<dbReference type="Proteomes" id="UP000238479">
    <property type="component" value="Chromosome 6"/>
</dbReference>
<comment type="caution">
    <text evidence="2">The sequence shown here is derived from an EMBL/GenBank/DDBJ whole genome shotgun (WGS) entry which is preliminary data.</text>
</comment>
<protein>
    <recommendedName>
        <fullName evidence="1">KIB1-4 beta-propeller domain-containing protein</fullName>
    </recommendedName>
</protein>
<evidence type="ECO:0000313" key="3">
    <source>
        <dbReference type="Proteomes" id="UP000238479"/>
    </source>
</evidence>
<dbReference type="InterPro" id="IPR005174">
    <property type="entry name" value="KIB1-4_b-propeller"/>
</dbReference>
<keyword evidence="3" id="KW-1185">Reference proteome</keyword>
<dbReference type="OrthoDB" id="642536at2759"/>
<dbReference type="Pfam" id="PF03478">
    <property type="entry name" value="Beta-prop_KIB1-4"/>
    <property type="match status" value="1"/>
</dbReference>
<dbReference type="AlphaFoldDB" id="A0A2P6PLN8"/>
<proteinExistence type="predicted"/>
<dbReference type="PANTHER" id="PTHR44259:SF15">
    <property type="entry name" value="F-BOX PROTEIN KIB2-RELATED"/>
    <property type="match status" value="1"/>
</dbReference>
<dbReference type="EMBL" id="PDCK01000044">
    <property type="protein sequence ID" value="PRQ22826.1"/>
    <property type="molecule type" value="Genomic_DNA"/>
</dbReference>
<dbReference type="PANTHER" id="PTHR44259">
    <property type="entry name" value="OS07G0183000 PROTEIN-RELATED"/>
    <property type="match status" value="1"/>
</dbReference>
<dbReference type="InterPro" id="IPR050942">
    <property type="entry name" value="F-box_BR-signaling"/>
</dbReference>
<organism evidence="2 3">
    <name type="scientific">Rosa chinensis</name>
    <name type="common">China rose</name>
    <dbReference type="NCBI Taxonomy" id="74649"/>
    <lineage>
        <taxon>Eukaryota</taxon>
        <taxon>Viridiplantae</taxon>
        <taxon>Streptophyta</taxon>
        <taxon>Embryophyta</taxon>
        <taxon>Tracheophyta</taxon>
        <taxon>Spermatophyta</taxon>
        <taxon>Magnoliopsida</taxon>
        <taxon>eudicotyledons</taxon>
        <taxon>Gunneridae</taxon>
        <taxon>Pentapetalae</taxon>
        <taxon>rosids</taxon>
        <taxon>fabids</taxon>
        <taxon>Rosales</taxon>
        <taxon>Rosaceae</taxon>
        <taxon>Rosoideae</taxon>
        <taxon>Rosoideae incertae sedis</taxon>
        <taxon>Rosa</taxon>
    </lineage>
</organism>
<gene>
    <name evidence="2" type="ORF">RchiOBHm_Chr6g0254461</name>
</gene>
<name>A0A2P6PLN8_ROSCH</name>
<evidence type="ECO:0000313" key="2">
    <source>
        <dbReference type="EMBL" id="PRQ22826.1"/>
    </source>
</evidence>
<accession>A0A2P6PLN8</accession>
<feature type="domain" description="KIB1-4 beta-propeller" evidence="1">
    <location>
        <begin position="94"/>
        <end position="342"/>
    </location>
</feature>
<evidence type="ECO:0000259" key="1">
    <source>
        <dbReference type="Pfam" id="PF03478"/>
    </source>
</evidence>
<sequence>MVELKQMIDHTYSAVMRTSKSRWSELPTDIGESILKKFVPPVFDDILIFKHILSFRAVYHTWRTAAKAFCSYTGFPQTPWLLVHTRCKSSIVDPEQKKVYEIQNVYGNHHHDFSDVRCKGSSHGWMVVFHKNWDVRESLAYVVNPITRARTEIPGKATLSDSEWHSVEITKVVLSSNPSSNNFSVIVAYYTQTRFVTGALAFCKYGDTSWSKLDYPHKYIFHDILFHHDHLFALTKKQSLYVWDFTESYLKMIFNIADTTPLRSVGRSYLVESMGEVLRVVRGGENTNSAHFLVEKLNVKDKKWEKVQNLGDQSLFLFHDQSMSLPKTCFLGSEDNSIYFLQGGWLARGVINRYNLETTEVRRINSLSDLIGKELSSEELEFHFFPPVWVVPSL</sequence>
<dbReference type="STRING" id="74649.A0A2P6PLN8"/>
<dbReference type="Gramene" id="PRQ22826">
    <property type="protein sequence ID" value="PRQ22826"/>
    <property type="gene ID" value="RchiOBHm_Chr6g0254461"/>
</dbReference>
<reference evidence="2 3" key="1">
    <citation type="journal article" date="2018" name="Nat. Genet.">
        <title>The Rosa genome provides new insights in the design of modern roses.</title>
        <authorList>
            <person name="Bendahmane M."/>
        </authorList>
    </citation>
    <scope>NUCLEOTIDE SEQUENCE [LARGE SCALE GENOMIC DNA]</scope>
    <source>
        <strain evidence="3">cv. Old Blush</strain>
    </source>
</reference>